<keyword evidence="2" id="KW-0812">Transmembrane</keyword>
<sequence>MGDAFPPIPDYCWEGRLGTVIAMLCLLYMFMTLRLKAISGFTYSTFSPRGLSSACVMLATVLLTAYTCITIWNYTVWYRLRGLWQSSVMAATDEEANELLVVLRALIPQHRKTVCFIMRMLLVTVLWLVKGSFVLVYFEFRKELPRATRWLLFGITGLLVTSYFGIWIATGVEIETALNFEGYSPTAGAGVVLFTPPNTWSTWTVNNGVLKGKYNQGPTYLVVELIITSLNAGTDLMILGLIYSIFRHLRLAAGKGSFRAASLLIVLSVVSITIATIRLIIMLSGMRDINFRLAFDSLTEFEAFIAGCAACIPAMRVLARGAPKGSFGFAAGWATFGSRRSRNTYKSGCSSSDIDLEARPKSLDAGLDLSPPPSSDATPHRHSFPL</sequence>
<evidence type="ECO:0000256" key="1">
    <source>
        <dbReference type="SAM" id="MobiDB-lite"/>
    </source>
</evidence>
<feature type="transmembrane region" description="Helical" evidence="2">
    <location>
        <begin position="15"/>
        <end position="33"/>
    </location>
</feature>
<feature type="transmembrane region" description="Helical" evidence="2">
    <location>
        <begin position="220"/>
        <end position="246"/>
    </location>
</feature>
<evidence type="ECO:0000313" key="3">
    <source>
        <dbReference type="EMBL" id="KAA8896146.1"/>
    </source>
</evidence>
<feature type="region of interest" description="Disordered" evidence="1">
    <location>
        <begin position="363"/>
        <end position="386"/>
    </location>
</feature>
<evidence type="ECO:0000256" key="2">
    <source>
        <dbReference type="SAM" id="Phobius"/>
    </source>
</evidence>
<dbReference type="Proteomes" id="UP000326924">
    <property type="component" value="Unassembled WGS sequence"/>
</dbReference>
<reference evidence="3 4" key="1">
    <citation type="submission" date="2019-09" db="EMBL/GenBank/DDBJ databases">
        <title>Draft genome of the ectomycorrhizal ascomycete Sphaerosporella brunnea.</title>
        <authorList>
            <consortium name="DOE Joint Genome Institute"/>
            <person name="Benucci G.M."/>
            <person name="Marozzi G."/>
            <person name="Antonielli L."/>
            <person name="Sanchez S."/>
            <person name="Marco P."/>
            <person name="Wang X."/>
            <person name="Falini L.B."/>
            <person name="Barry K."/>
            <person name="Haridas S."/>
            <person name="Lipzen A."/>
            <person name="Labutti K."/>
            <person name="Grigoriev I.V."/>
            <person name="Murat C."/>
            <person name="Martin F."/>
            <person name="Albertini E."/>
            <person name="Donnini D."/>
            <person name="Bonito G."/>
        </authorList>
    </citation>
    <scope>NUCLEOTIDE SEQUENCE [LARGE SCALE GENOMIC DNA]</scope>
    <source>
        <strain evidence="3 4">Sb_GMNB300</strain>
    </source>
</reference>
<dbReference type="OrthoDB" id="5372266at2759"/>
<dbReference type="AlphaFoldDB" id="A0A5J5EM66"/>
<keyword evidence="4" id="KW-1185">Reference proteome</keyword>
<evidence type="ECO:0008006" key="5">
    <source>
        <dbReference type="Google" id="ProtNLM"/>
    </source>
</evidence>
<protein>
    <recommendedName>
        <fullName evidence="5">Integral membrane protein</fullName>
    </recommendedName>
</protein>
<evidence type="ECO:0000313" key="4">
    <source>
        <dbReference type="Proteomes" id="UP000326924"/>
    </source>
</evidence>
<comment type="caution">
    <text evidence="3">The sequence shown here is derived from an EMBL/GenBank/DDBJ whole genome shotgun (WGS) entry which is preliminary data.</text>
</comment>
<organism evidence="3 4">
    <name type="scientific">Sphaerosporella brunnea</name>
    <dbReference type="NCBI Taxonomy" id="1250544"/>
    <lineage>
        <taxon>Eukaryota</taxon>
        <taxon>Fungi</taxon>
        <taxon>Dikarya</taxon>
        <taxon>Ascomycota</taxon>
        <taxon>Pezizomycotina</taxon>
        <taxon>Pezizomycetes</taxon>
        <taxon>Pezizales</taxon>
        <taxon>Pyronemataceae</taxon>
        <taxon>Sphaerosporella</taxon>
    </lineage>
</organism>
<proteinExistence type="predicted"/>
<gene>
    <name evidence="3" type="ORF">FN846DRAFT_966108</name>
</gene>
<feature type="transmembrane region" description="Helical" evidence="2">
    <location>
        <begin position="116"/>
        <end position="138"/>
    </location>
</feature>
<feature type="transmembrane region" description="Helical" evidence="2">
    <location>
        <begin position="258"/>
        <end position="281"/>
    </location>
</feature>
<feature type="transmembrane region" description="Helical" evidence="2">
    <location>
        <begin position="54"/>
        <end position="74"/>
    </location>
</feature>
<name>A0A5J5EM66_9PEZI</name>
<feature type="transmembrane region" description="Helical" evidence="2">
    <location>
        <begin position="150"/>
        <end position="170"/>
    </location>
</feature>
<dbReference type="EMBL" id="VXIS01000225">
    <property type="protein sequence ID" value="KAA8896146.1"/>
    <property type="molecule type" value="Genomic_DNA"/>
</dbReference>
<keyword evidence="2" id="KW-0472">Membrane</keyword>
<dbReference type="InParanoid" id="A0A5J5EM66"/>
<keyword evidence="2" id="KW-1133">Transmembrane helix</keyword>
<accession>A0A5J5EM66</accession>